<organism evidence="1 2">
    <name type="scientific">Bauhinia variegata</name>
    <name type="common">Purple orchid tree</name>
    <name type="synonym">Phanera variegata</name>
    <dbReference type="NCBI Taxonomy" id="167791"/>
    <lineage>
        <taxon>Eukaryota</taxon>
        <taxon>Viridiplantae</taxon>
        <taxon>Streptophyta</taxon>
        <taxon>Embryophyta</taxon>
        <taxon>Tracheophyta</taxon>
        <taxon>Spermatophyta</taxon>
        <taxon>Magnoliopsida</taxon>
        <taxon>eudicotyledons</taxon>
        <taxon>Gunneridae</taxon>
        <taxon>Pentapetalae</taxon>
        <taxon>rosids</taxon>
        <taxon>fabids</taxon>
        <taxon>Fabales</taxon>
        <taxon>Fabaceae</taxon>
        <taxon>Cercidoideae</taxon>
        <taxon>Cercideae</taxon>
        <taxon>Bauhiniinae</taxon>
        <taxon>Bauhinia</taxon>
    </lineage>
</organism>
<protein>
    <submittedName>
        <fullName evidence="1">Uncharacterized protein</fullName>
    </submittedName>
</protein>
<evidence type="ECO:0000313" key="2">
    <source>
        <dbReference type="Proteomes" id="UP000828941"/>
    </source>
</evidence>
<name>A0ACB9NDC0_BAUVA</name>
<dbReference type="Proteomes" id="UP000828941">
    <property type="component" value="Chromosome 7"/>
</dbReference>
<proteinExistence type="predicted"/>
<reference evidence="1 2" key="1">
    <citation type="journal article" date="2022" name="DNA Res.">
        <title>Chromosomal-level genome assembly of the orchid tree Bauhinia variegata (Leguminosae; Cercidoideae) supports the allotetraploid origin hypothesis of Bauhinia.</title>
        <authorList>
            <person name="Zhong Y."/>
            <person name="Chen Y."/>
            <person name="Zheng D."/>
            <person name="Pang J."/>
            <person name="Liu Y."/>
            <person name="Luo S."/>
            <person name="Meng S."/>
            <person name="Qian L."/>
            <person name="Wei D."/>
            <person name="Dai S."/>
            <person name="Zhou R."/>
        </authorList>
    </citation>
    <scope>NUCLEOTIDE SEQUENCE [LARGE SCALE GENOMIC DNA]</scope>
    <source>
        <strain evidence="1">BV-YZ2020</strain>
    </source>
</reference>
<sequence>MLIYGRGCMDTRGYYAQNLCRRGAICSRVSVRELHARTCSTTKTENRVGICEQAKGKHFAKLRETMKFRAPGFLRPCTDALEREIFKSLLL</sequence>
<accession>A0ACB9NDC0</accession>
<keyword evidence="2" id="KW-1185">Reference proteome</keyword>
<gene>
    <name evidence="1" type="ORF">L6164_018468</name>
</gene>
<comment type="caution">
    <text evidence="1">The sequence shown here is derived from an EMBL/GenBank/DDBJ whole genome shotgun (WGS) entry which is preliminary data.</text>
</comment>
<dbReference type="EMBL" id="CM039432">
    <property type="protein sequence ID" value="KAI4333694.1"/>
    <property type="molecule type" value="Genomic_DNA"/>
</dbReference>
<evidence type="ECO:0000313" key="1">
    <source>
        <dbReference type="EMBL" id="KAI4333694.1"/>
    </source>
</evidence>